<name>A0A0F4LJJ0_9LACO</name>
<proteinExistence type="predicted"/>
<dbReference type="EMBL" id="JXLI01000006">
    <property type="protein sequence ID" value="KJY57741.1"/>
    <property type="molecule type" value="Genomic_DNA"/>
</dbReference>
<dbReference type="STRING" id="1218507.JF74_02420"/>
<comment type="caution">
    <text evidence="4">The sequence shown here is derived from an EMBL/GenBank/DDBJ whole genome shotgun (WGS) entry which is preliminary data.</text>
</comment>
<dbReference type="RefSeq" id="WP_046324194.1">
    <property type="nucleotide sequence ID" value="NZ_JBHTMT010000006.1"/>
</dbReference>
<organism evidence="4 5">
    <name type="scientific">Lactobacillus melliventris</name>
    <dbReference type="NCBI Taxonomy" id="1218507"/>
    <lineage>
        <taxon>Bacteria</taxon>
        <taxon>Bacillati</taxon>
        <taxon>Bacillota</taxon>
        <taxon>Bacilli</taxon>
        <taxon>Lactobacillales</taxon>
        <taxon>Lactobacillaceae</taxon>
        <taxon>Lactobacillus</taxon>
    </lineage>
</organism>
<dbReference type="OrthoDB" id="1937675at2"/>
<evidence type="ECO:0000256" key="1">
    <source>
        <dbReference type="SAM" id="MobiDB-lite"/>
    </source>
</evidence>
<evidence type="ECO:0000256" key="2">
    <source>
        <dbReference type="SAM" id="SignalP"/>
    </source>
</evidence>
<keyword evidence="2" id="KW-0732">Signal</keyword>
<feature type="domain" description="FMN-binding" evidence="3">
    <location>
        <begin position="196"/>
        <end position="288"/>
    </location>
</feature>
<feature type="region of interest" description="Disordered" evidence="1">
    <location>
        <begin position="26"/>
        <end position="50"/>
    </location>
</feature>
<dbReference type="PROSITE" id="PS51257">
    <property type="entry name" value="PROKAR_LIPOPROTEIN"/>
    <property type="match status" value="1"/>
</dbReference>
<evidence type="ECO:0000313" key="5">
    <source>
        <dbReference type="Proteomes" id="UP000033531"/>
    </source>
</evidence>
<accession>A0A0F4LJJ0</accession>
<feature type="chain" id="PRO_5039058048" evidence="2">
    <location>
        <begin position="28"/>
        <end position="305"/>
    </location>
</feature>
<evidence type="ECO:0000313" key="4">
    <source>
        <dbReference type="EMBL" id="KJY57741.1"/>
    </source>
</evidence>
<feature type="domain" description="FMN-binding" evidence="3">
    <location>
        <begin position="71"/>
        <end position="165"/>
    </location>
</feature>
<reference evidence="4 5" key="1">
    <citation type="submission" date="2015-01" db="EMBL/GenBank/DDBJ databases">
        <title>Comparative genomics of the lactic acid bacteria isolated from the honey bee gut.</title>
        <authorList>
            <person name="Ellegaard K.M."/>
            <person name="Tamarit D."/>
            <person name="Javelind E."/>
            <person name="Olofsson T."/>
            <person name="Andersson S.G."/>
            <person name="Vasquez A."/>
        </authorList>
    </citation>
    <scope>NUCLEOTIDE SEQUENCE [LARGE SCALE GENOMIC DNA]</scope>
    <source>
        <strain evidence="4 5">Hma8</strain>
    </source>
</reference>
<evidence type="ECO:0000259" key="3">
    <source>
        <dbReference type="SMART" id="SM00900"/>
    </source>
</evidence>
<gene>
    <name evidence="4" type="ORF">JF74_02420</name>
</gene>
<protein>
    <submittedName>
        <fullName evidence="4">Sex pheromone cAD1</fullName>
    </submittedName>
</protein>
<dbReference type="InterPro" id="IPR007329">
    <property type="entry name" value="FMN-bd"/>
</dbReference>
<dbReference type="InterPro" id="IPR049652">
    <property type="entry name" value="PplA-like"/>
</dbReference>
<dbReference type="GO" id="GO:0016020">
    <property type="term" value="C:membrane"/>
    <property type="evidence" value="ECO:0007669"/>
    <property type="project" value="InterPro"/>
</dbReference>
<dbReference type="GO" id="GO:0010181">
    <property type="term" value="F:FMN binding"/>
    <property type="evidence" value="ECO:0007669"/>
    <property type="project" value="InterPro"/>
</dbReference>
<sequence length="305" mass="33406">MKKNNLIYSTAILALSTLLLSACSTTAKKSSSSDSKPKVSKVEKKKAPKQIAGGKLQDGVYKLVEDNYFNGYKVKVSMTVKGGKVTDTSYDNVDKNGKSKAKDTKYEAQMKKYSQAKIGPKEYIPKLQKSFAASGANSSAIQVVSGATSSSNTLKNYVNQLTQAAQKGDTATIHINNNKKMKDGTYKLAEKNYSHGYRQVLTMVIKKGKISDFTYDQVNKKGVSKTKNAAYEKQMKKVNKIGPKEYIPKLQKEFIKAKGNTEKVQAVSGATESSHSFIAYAEQLINAAQKGKSGTIKVDNIVYQE</sequence>
<dbReference type="PATRIC" id="fig|1218507.3.peg.407"/>
<dbReference type="Pfam" id="PF04205">
    <property type="entry name" value="FMN_bind"/>
    <property type="match status" value="2"/>
</dbReference>
<dbReference type="AlphaFoldDB" id="A0A0F4LJJ0"/>
<dbReference type="HOGENOM" id="CLU_079866_0_0_9"/>
<dbReference type="Proteomes" id="UP000033531">
    <property type="component" value="Unassembled WGS sequence"/>
</dbReference>
<dbReference type="SMART" id="SM00900">
    <property type="entry name" value="FMN_bind"/>
    <property type="match status" value="2"/>
</dbReference>
<dbReference type="NCBIfam" id="NF041941">
    <property type="entry name" value="lipo_FMN_PplA"/>
    <property type="match status" value="1"/>
</dbReference>
<dbReference type="Gene3D" id="3.90.1010.20">
    <property type="match status" value="2"/>
</dbReference>
<feature type="signal peptide" evidence="2">
    <location>
        <begin position="1"/>
        <end position="27"/>
    </location>
</feature>